<dbReference type="Gene3D" id="1.10.10.10">
    <property type="entry name" value="Winged helix-like DNA-binding domain superfamily/Winged helix DNA-binding domain"/>
    <property type="match status" value="1"/>
</dbReference>
<name>A0A143QHI1_RHOFA</name>
<dbReference type="GO" id="GO:0003700">
    <property type="term" value="F:DNA-binding transcription factor activity"/>
    <property type="evidence" value="ECO:0007669"/>
    <property type="project" value="InterPro"/>
</dbReference>
<accession>A0A143QHI1</accession>
<dbReference type="GO" id="GO:0005829">
    <property type="term" value="C:cytosol"/>
    <property type="evidence" value="ECO:0007669"/>
    <property type="project" value="TreeGrafter"/>
</dbReference>
<dbReference type="InterPro" id="IPR050950">
    <property type="entry name" value="HTH-type_LysR_regulators"/>
</dbReference>
<evidence type="ECO:0000256" key="3">
    <source>
        <dbReference type="ARBA" id="ARBA00023125"/>
    </source>
</evidence>
<dbReference type="Pfam" id="PF00126">
    <property type="entry name" value="HTH_1"/>
    <property type="match status" value="1"/>
</dbReference>
<reference evidence="7" key="2">
    <citation type="submission" date="2016-04" db="EMBL/GenBank/DDBJ databases">
        <title>Complete Genome and Plasmid Sequences for Rhodococcus fascians D188 and Draft Sequences for Rhodococcus spp. Isolates PBTS 1 and PBTS 2.</title>
        <authorList>
            <person name="Stamer R."/>
            <person name="Vereecke D."/>
            <person name="Zhang Y."/>
            <person name="Schilkey F."/>
            <person name="Devitt N."/>
            <person name="Randall J."/>
        </authorList>
    </citation>
    <scope>NUCLEOTIDE SEQUENCE [LARGE SCALE GENOMIC DNA]</scope>
    <source>
        <strain evidence="7">PBTS2</strain>
    </source>
</reference>
<dbReference type="SUPFAM" id="SSF46785">
    <property type="entry name" value="Winged helix' DNA-binding domain"/>
    <property type="match status" value="1"/>
</dbReference>
<dbReference type="EMBL" id="CP015220">
    <property type="protein sequence ID" value="AMY22399.1"/>
    <property type="molecule type" value="Genomic_DNA"/>
</dbReference>
<organism evidence="6 7">
    <name type="scientific">Rhodococcoides fascians</name>
    <name type="common">Rhodococcus fascians</name>
    <dbReference type="NCBI Taxonomy" id="1828"/>
    <lineage>
        <taxon>Bacteria</taxon>
        <taxon>Bacillati</taxon>
        <taxon>Actinomycetota</taxon>
        <taxon>Actinomycetes</taxon>
        <taxon>Mycobacteriales</taxon>
        <taxon>Nocardiaceae</taxon>
        <taxon>Rhodococcoides</taxon>
    </lineage>
</organism>
<feature type="domain" description="HTH lysR-type" evidence="5">
    <location>
        <begin position="1"/>
        <end position="62"/>
    </location>
</feature>
<dbReference type="AlphaFoldDB" id="A0A143QHI1"/>
<dbReference type="Pfam" id="PF03466">
    <property type="entry name" value="LysR_substrate"/>
    <property type="match status" value="1"/>
</dbReference>
<reference evidence="6 7" key="1">
    <citation type="journal article" date="2016" name="Genome Announc.">
        <title>Complete Genome and Plasmid Sequences for Rhodococcus fascians D188 and Draft Sequences for Rhodococcus Isolates PBTS 1 and PBTS 2.</title>
        <authorList>
            <person name="Stamler R.A."/>
            <person name="Vereecke D."/>
            <person name="Zhang Y."/>
            <person name="Schilkey F."/>
            <person name="Devitt N."/>
            <person name="Randall J.J."/>
        </authorList>
    </citation>
    <scope>NUCLEOTIDE SEQUENCE [LARGE SCALE GENOMIC DNA]</scope>
    <source>
        <strain evidence="6 7">PBTS2</strain>
    </source>
</reference>
<dbReference type="SUPFAM" id="SSF53850">
    <property type="entry name" value="Periplasmic binding protein-like II"/>
    <property type="match status" value="1"/>
</dbReference>
<keyword evidence="3" id="KW-0238">DNA-binding</keyword>
<dbReference type="PATRIC" id="fig|1653479.3.peg.1105"/>
<dbReference type="Gene3D" id="3.40.190.290">
    <property type="match status" value="1"/>
</dbReference>
<gene>
    <name evidence="6" type="primary">cynR_1</name>
    <name evidence="6" type="ORF">A3Q41_01087</name>
</gene>
<evidence type="ECO:0000256" key="1">
    <source>
        <dbReference type="ARBA" id="ARBA00009437"/>
    </source>
</evidence>
<dbReference type="InterPro" id="IPR000847">
    <property type="entry name" value="LysR_HTH_N"/>
</dbReference>
<dbReference type="FunFam" id="1.10.10.10:FF:000001">
    <property type="entry name" value="LysR family transcriptional regulator"/>
    <property type="match status" value="1"/>
</dbReference>
<dbReference type="GO" id="GO:0003677">
    <property type="term" value="F:DNA binding"/>
    <property type="evidence" value="ECO:0007669"/>
    <property type="project" value="UniProtKB-KW"/>
</dbReference>
<keyword evidence="2" id="KW-0805">Transcription regulation</keyword>
<evidence type="ECO:0000313" key="7">
    <source>
        <dbReference type="Proteomes" id="UP000076038"/>
    </source>
</evidence>
<evidence type="ECO:0000259" key="5">
    <source>
        <dbReference type="PROSITE" id="PS50931"/>
    </source>
</evidence>
<evidence type="ECO:0000256" key="2">
    <source>
        <dbReference type="ARBA" id="ARBA00023015"/>
    </source>
</evidence>
<dbReference type="KEGG" id="rhs:A3Q41_01087"/>
<comment type="similarity">
    <text evidence="1">Belongs to the LysR transcriptional regulatory family.</text>
</comment>
<evidence type="ECO:0000313" key="6">
    <source>
        <dbReference type="EMBL" id="AMY22399.1"/>
    </source>
</evidence>
<dbReference type="PROSITE" id="PS50931">
    <property type="entry name" value="HTH_LYSR"/>
    <property type="match status" value="1"/>
</dbReference>
<dbReference type="InterPro" id="IPR036390">
    <property type="entry name" value="WH_DNA-bd_sf"/>
</dbReference>
<keyword evidence="4" id="KW-0804">Transcription</keyword>
<dbReference type="PANTHER" id="PTHR30419:SF8">
    <property type="entry name" value="NITROGEN ASSIMILATION TRANSCRIPTIONAL ACTIVATOR-RELATED"/>
    <property type="match status" value="1"/>
</dbReference>
<sequence length="299" mass="31868">MSLHLMPSALTYFCEVARTGSVTEAAATQHLAASAVSRQIAKLERDIGVPLFARHARGMTLTEAGHRLLAHARRHEVESSTLIAEIRSVDATEHGSVTVACTEGFSQSVVPRAMASVHRTHPSVTFTLDVVGPDEASRRVVDARADVAVTFSLGRRTDVTVEHSVTVPICAVVAPGHPLSDRASVDLADICVYPLALSTTGSSQRELFDAGIRLEGLSPHVGLQCERLAPILEFARSSDGVALVSDLGGDRKSGLTYIPLVHPVFAQRRAEIHTMRGRPPSARIVALIDALTDILEAAG</sequence>
<dbReference type="InterPro" id="IPR036388">
    <property type="entry name" value="WH-like_DNA-bd_sf"/>
</dbReference>
<dbReference type="PANTHER" id="PTHR30419">
    <property type="entry name" value="HTH-TYPE TRANSCRIPTIONAL REGULATOR YBHD"/>
    <property type="match status" value="1"/>
</dbReference>
<protein>
    <submittedName>
        <fullName evidence="6">HTH-type transcriptional regulator CynR</fullName>
    </submittedName>
</protein>
<dbReference type="Proteomes" id="UP000076038">
    <property type="component" value="Chromosome"/>
</dbReference>
<proteinExistence type="inferred from homology"/>
<keyword evidence="7" id="KW-1185">Reference proteome</keyword>
<dbReference type="InterPro" id="IPR005119">
    <property type="entry name" value="LysR_subst-bd"/>
</dbReference>
<evidence type="ECO:0000256" key="4">
    <source>
        <dbReference type="ARBA" id="ARBA00023163"/>
    </source>
</evidence>
<dbReference type="RefSeq" id="WP_053068660.1">
    <property type="nucleotide sequence ID" value="NZ_CP015220.1"/>
</dbReference>